<comment type="caution">
    <text evidence="3">The sequence shown here is derived from an EMBL/GenBank/DDBJ whole genome shotgun (WGS) entry which is preliminary data.</text>
</comment>
<proteinExistence type="predicted"/>
<name>A0A2V3IVW6_9FLOR</name>
<evidence type="ECO:0000313" key="3">
    <source>
        <dbReference type="EMBL" id="PXF46261.1"/>
    </source>
</evidence>
<organism evidence="3 4">
    <name type="scientific">Gracilariopsis chorda</name>
    <dbReference type="NCBI Taxonomy" id="448386"/>
    <lineage>
        <taxon>Eukaryota</taxon>
        <taxon>Rhodophyta</taxon>
        <taxon>Florideophyceae</taxon>
        <taxon>Rhodymeniophycidae</taxon>
        <taxon>Gracilariales</taxon>
        <taxon>Gracilariaceae</taxon>
        <taxon>Gracilariopsis</taxon>
    </lineage>
</organism>
<reference evidence="3 4" key="1">
    <citation type="journal article" date="2018" name="Mol. Biol. Evol.">
        <title>Analysis of the draft genome of the red seaweed Gracilariopsis chorda provides insights into genome size evolution in Rhodophyta.</title>
        <authorList>
            <person name="Lee J."/>
            <person name="Yang E.C."/>
            <person name="Graf L."/>
            <person name="Yang J.H."/>
            <person name="Qiu H."/>
            <person name="Zel Zion U."/>
            <person name="Chan C.X."/>
            <person name="Stephens T.G."/>
            <person name="Weber A.P.M."/>
            <person name="Boo G.H."/>
            <person name="Boo S.M."/>
            <person name="Kim K.M."/>
            <person name="Shin Y."/>
            <person name="Jung M."/>
            <person name="Lee S.J."/>
            <person name="Yim H.S."/>
            <person name="Lee J.H."/>
            <person name="Bhattacharya D."/>
            <person name="Yoon H.S."/>
        </authorList>
    </citation>
    <scope>NUCLEOTIDE SEQUENCE [LARGE SCALE GENOMIC DNA]</scope>
    <source>
        <strain evidence="3 4">SKKU-2015</strain>
        <tissue evidence="3">Whole body</tissue>
    </source>
</reference>
<keyword evidence="4" id="KW-1185">Reference proteome</keyword>
<keyword evidence="1" id="KW-0175">Coiled coil</keyword>
<dbReference type="AlphaFoldDB" id="A0A2V3IVW6"/>
<evidence type="ECO:0000313" key="4">
    <source>
        <dbReference type="Proteomes" id="UP000247409"/>
    </source>
</evidence>
<feature type="region of interest" description="Disordered" evidence="2">
    <location>
        <begin position="1"/>
        <end position="21"/>
    </location>
</feature>
<evidence type="ECO:0000256" key="2">
    <source>
        <dbReference type="SAM" id="MobiDB-lite"/>
    </source>
</evidence>
<evidence type="ECO:0000256" key="1">
    <source>
        <dbReference type="SAM" id="Coils"/>
    </source>
</evidence>
<gene>
    <name evidence="3" type="ORF">BWQ96_03917</name>
</gene>
<sequence>MRDGNQNESSGPSLVAQSHHPLKNEAWAANLAKFEQLQKDYDEEYNNATKELCEIADLVPEIRTKRTDDVCALREQHQEWVEAVKQVQRTANDTAVLDMRGKEIEELESQKRELLEEFIRGNEENKDLEKKFNDLDLPKLQLRKVDQAVRRKEQHEVPTLEFTLRVLKTMSRSFLSHNTDGNVIEGFTIQEEENDMRPFRFDNETPLFERVNYVWEQILHGIDSESPREMN</sequence>
<feature type="coiled-coil region" evidence="1">
    <location>
        <begin position="97"/>
        <end position="131"/>
    </location>
</feature>
<dbReference type="EMBL" id="NBIV01000041">
    <property type="protein sequence ID" value="PXF46261.1"/>
    <property type="molecule type" value="Genomic_DNA"/>
</dbReference>
<dbReference type="OrthoDB" id="10526797at2759"/>
<dbReference type="Proteomes" id="UP000247409">
    <property type="component" value="Unassembled WGS sequence"/>
</dbReference>
<protein>
    <recommendedName>
        <fullName evidence="5">Kinetochore protein SPC25</fullName>
    </recommendedName>
</protein>
<feature type="compositionally biased region" description="Polar residues" evidence="2">
    <location>
        <begin position="1"/>
        <end position="16"/>
    </location>
</feature>
<evidence type="ECO:0008006" key="5">
    <source>
        <dbReference type="Google" id="ProtNLM"/>
    </source>
</evidence>
<accession>A0A2V3IVW6</accession>